<feature type="region of interest" description="Disordered" evidence="1">
    <location>
        <begin position="149"/>
        <end position="191"/>
    </location>
</feature>
<dbReference type="Proteomes" id="UP000064967">
    <property type="component" value="Chromosome"/>
</dbReference>
<feature type="chain" id="PRO_5005466897" evidence="2">
    <location>
        <begin position="33"/>
        <end position="365"/>
    </location>
</feature>
<protein>
    <submittedName>
        <fullName evidence="3">Uncharacterized protein</fullName>
    </submittedName>
</protein>
<organism evidence="3 4">
    <name type="scientific">Labilithrix luteola</name>
    <dbReference type="NCBI Taxonomy" id="1391654"/>
    <lineage>
        <taxon>Bacteria</taxon>
        <taxon>Pseudomonadati</taxon>
        <taxon>Myxococcota</taxon>
        <taxon>Polyangia</taxon>
        <taxon>Polyangiales</taxon>
        <taxon>Labilitrichaceae</taxon>
        <taxon>Labilithrix</taxon>
    </lineage>
</organism>
<evidence type="ECO:0000256" key="2">
    <source>
        <dbReference type="SAM" id="SignalP"/>
    </source>
</evidence>
<dbReference type="STRING" id="1391654.AKJ09_09440"/>
<evidence type="ECO:0000256" key="1">
    <source>
        <dbReference type="SAM" id="MobiDB-lite"/>
    </source>
</evidence>
<dbReference type="KEGG" id="llu:AKJ09_09440"/>
<reference evidence="3 4" key="1">
    <citation type="submission" date="2015-08" db="EMBL/GenBank/DDBJ databases">
        <authorList>
            <person name="Babu N.S."/>
            <person name="Beckwith C.J."/>
            <person name="Beseler K.G."/>
            <person name="Brison A."/>
            <person name="Carone J.V."/>
            <person name="Caskin T.P."/>
            <person name="Diamond M."/>
            <person name="Durham M.E."/>
            <person name="Foxe J.M."/>
            <person name="Go M."/>
            <person name="Henderson B.A."/>
            <person name="Jones I.B."/>
            <person name="McGettigan J.A."/>
            <person name="Micheletti S.J."/>
            <person name="Nasrallah M.E."/>
            <person name="Ortiz D."/>
            <person name="Piller C.R."/>
            <person name="Privatt S.R."/>
            <person name="Schneider S.L."/>
            <person name="Sharp S."/>
            <person name="Smith T.C."/>
            <person name="Stanton J.D."/>
            <person name="Ullery H.E."/>
            <person name="Wilson R.J."/>
            <person name="Serrano M.G."/>
            <person name="Buck G."/>
            <person name="Lee V."/>
            <person name="Wang Y."/>
            <person name="Carvalho R."/>
            <person name="Voegtly L."/>
            <person name="Shi R."/>
            <person name="Duckworth R."/>
            <person name="Johnson A."/>
            <person name="Loviza R."/>
            <person name="Walstead R."/>
            <person name="Shah Z."/>
            <person name="Kiflezghi M."/>
            <person name="Wade K."/>
            <person name="Ball S.L."/>
            <person name="Bradley K.W."/>
            <person name="Asai D.J."/>
            <person name="Bowman C.A."/>
            <person name="Russell D.A."/>
            <person name="Pope W.H."/>
            <person name="Jacobs-Sera D."/>
            <person name="Hendrix R.W."/>
            <person name="Hatfull G.F."/>
        </authorList>
    </citation>
    <scope>NUCLEOTIDE SEQUENCE [LARGE SCALE GENOMIC DNA]</scope>
    <source>
        <strain evidence="3 4">DSM 27648</strain>
    </source>
</reference>
<dbReference type="RefSeq" id="WP_146653644.1">
    <property type="nucleotide sequence ID" value="NZ_CP012333.1"/>
</dbReference>
<name>A0A0K1QAU2_9BACT</name>
<accession>A0A0K1QAU2</accession>
<evidence type="ECO:0000313" key="3">
    <source>
        <dbReference type="EMBL" id="AKV02777.1"/>
    </source>
</evidence>
<evidence type="ECO:0000313" key="4">
    <source>
        <dbReference type="Proteomes" id="UP000064967"/>
    </source>
</evidence>
<proteinExistence type="predicted"/>
<feature type="signal peptide" evidence="2">
    <location>
        <begin position="1"/>
        <end position="32"/>
    </location>
</feature>
<keyword evidence="4" id="KW-1185">Reference proteome</keyword>
<gene>
    <name evidence="3" type="ORF">AKJ09_09440</name>
</gene>
<feature type="compositionally biased region" description="Low complexity" evidence="1">
    <location>
        <begin position="166"/>
        <end position="175"/>
    </location>
</feature>
<dbReference type="AlphaFoldDB" id="A0A0K1QAU2"/>
<keyword evidence="2" id="KW-0732">Signal</keyword>
<dbReference type="OrthoDB" id="10018680at2"/>
<sequence length="365" mass="38396">MAFCRHARRWTRGWLALLMATSGVLVAPFARANDAVMTAANPSSARAHTTPPTGKVELHWTAPVGCPDGATVLGQVRSLAPREPDEPIDASAKVWVDERGRWRVALVTESAGVRGERIIDAETCTLAADATTFVLAMMIDPEAVRARLTGTPNDKAPEAAPPPKAPAADAPAAPARTRESGTESPKPPLDPRFGLAALASVDSAVLPSAGIGFGGALSARVFPWNDRVTRLRVRAEASFRYFPAVHATSSVEPSRGADLRLATGQTTLFASWELGPLAIGPSLGLEVGALTGDGRGVTQPVHGSSLWLAALPGTFARWPARAPLAARAQVEVPIPLGRSEFVLSNEILHQSAPSVRASIAADFRF</sequence>
<dbReference type="EMBL" id="CP012333">
    <property type="protein sequence ID" value="AKV02777.1"/>
    <property type="molecule type" value="Genomic_DNA"/>
</dbReference>